<comment type="caution">
    <text evidence="1">The sequence shown here is derived from an EMBL/GenBank/DDBJ whole genome shotgun (WGS) entry which is preliminary data.</text>
</comment>
<reference evidence="2" key="1">
    <citation type="journal article" date="2019" name="Int. J. Syst. Evol. Microbiol.">
        <title>The Global Catalogue of Microorganisms (GCM) 10K type strain sequencing project: providing services to taxonomists for standard genome sequencing and annotation.</title>
        <authorList>
            <consortium name="The Broad Institute Genomics Platform"/>
            <consortium name="The Broad Institute Genome Sequencing Center for Infectious Disease"/>
            <person name="Wu L."/>
            <person name="Ma J."/>
        </authorList>
    </citation>
    <scope>NUCLEOTIDE SEQUENCE [LARGE SCALE GENOMIC DNA]</scope>
    <source>
        <strain evidence="2">CCUG 57401</strain>
    </source>
</reference>
<organism evidence="1 2">
    <name type="scientific">Caenimonas terrae</name>
    <dbReference type="NCBI Taxonomy" id="696074"/>
    <lineage>
        <taxon>Bacteria</taxon>
        <taxon>Pseudomonadati</taxon>
        <taxon>Pseudomonadota</taxon>
        <taxon>Betaproteobacteria</taxon>
        <taxon>Burkholderiales</taxon>
        <taxon>Comamonadaceae</taxon>
        <taxon>Caenimonas</taxon>
    </lineage>
</organism>
<evidence type="ECO:0000313" key="2">
    <source>
        <dbReference type="Proteomes" id="UP001596037"/>
    </source>
</evidence>
<sequence>MAAIESLLMFMGANFDPRLLKAKRAFPKIGPLEYGQIRSGALSALKRAGDWRTYNQVLDDNRCKAVVPAGR</sequence>
<evidence type="ECO:0000313" key="1">
    <source>
        <dbReference type="EMBL" id="MFC5500145.1"/>
    </source>
</evidence>
<dbReference type="RefSeq" id="WP_376852386.1">
    <property type="nucleotide sequence ID" value="NZ_JBHSMF010000010.1"/>
</dbReference>
<proteinExistence type="predicted"/>
<name>A0ABW0NIN1_9BURK</name>
<accession>A0ABW0NIN1</accession>
<keyword evidence="2" id="KW-1185">Reference proteome</keyword>
<gene>
    <name evidence="1" type="ORF">ACFPOE_21565</name>
</gene>
<dbReference type="Proteomes" id="UP001596037">
    <property type="component" value="Unassembled WGS sequence"/>
</dbReference>
<dbReference type="EMBL" id="JBHSMF010000010">
    <property type="protein sequence ID" value="MFC5500145.1"/>
    <property type="molecule type" value="Genomic_DNA"/>
</dbReference>
<protein>
    <submittedName>
        <fullName evidence="1">Uncharacterized protein</fullName>
    </submittedName>
</protein>